<sequence length="80" mass="9227">MANLRVSTEDLLDDGPQCYARAKKKDSDSRRRRGWTVVIGRELRVFNFCDISSPPVIQQNKLLFIYSGDQMRVPKECVHA</sequence>
<dbReference type="Proteomes" id="UP000478052">
    <property type="component" value="Unassembled WGS sequence"/>
</dbReference>
<name>A0A6G0ZRJ1_APHCR</name>
<proteinExistence type="predicted"/>
<protein>
    <submittedName>
        <fullName evidence="1">cAMP-specific 3',5'-cyclic phosphodiesterase isoform X4</fullName>
    </submittedName>
</protein>
<comment type="caution">
    <text evidence="1">The sequence shown here is derived from an EMBL/GenBank/DDBJ whole genome shotgun (WGS) entry which is preliminary data.</text>
</comment>
<accession>A0A6G0ZRJ1</accession>
<organism evidence="1 2">
    <name type="scientific">Aphis craccivora</name>
    <name type="common">Cowpea aphid</name>
    <dbReference type="NCBI Taxonomy" id="307492"/>
    <lineage>
        <taxon>Eukaryota</taxon>
        <taxon>Metazoa</taxon>
        <taxon>Ecdysozoa</taxon>
        <taxon>Arthropoda</taxon>
        <taxon>Hexapoda</taxon>
        <taxon>Insecta</taxon>
        <taxon>Pterygota</taxon>
        <taxon>Neoptera</taxon>
        <taxon>Paraneoptera</taxon>
        <taxon>Hemiptera</taxon>
        <taxon>Sternorrhyncha</taxon>
        <taxon>Aphidomorpha</taxon>
        <taxon>Aphidoidea</taxon>
        <taxon>Aphididae</taxon>
        <taxon>Aphidini</taxon>
        <taxon>Aphis</taxon>
        <taxon>Aphis</taxon>
    </lineage>
</organism>
<dbReference type="AlphaFoldDB" id="A0A6G0ZRJ1"/>
<evidence type="ECO:0000313" key="2">
    <source>
        <dbReference type="Proteomes" id="UP000478052"/>
    </source>
</evidence>
<gene>
    <name evidence="1" type="ORF">FWK35_00004383</name>
</gene>
<reference evidence="1 2" key="1">
    <citation type="submission" date="2019-08" db="EMBL/GenBank/DDBJ databases">
        <title>Whole genome of Aphis craccivora.</title>
        <authorList>
            <person name="Voronova N.V."/>
            <person name="Shulinski R.S."/>
            <person name="Bandarenka Y.V."/>
            <person name="Zhorov D.G."/>
            <person name="Warner D."/>
        </authorList>
    </citation>
    <scope>NUCLEOTIDE SEQUENCE [LARGE SCALE GENOMIC DNA]</scope>
    <source>
        <strain evidence="1">180601</strain>
        <tissue evidence="1">Whole Body</tissue>
    </source>
</reference>
<dbReference type="EMBL" id="VUJU01000003">
    <property type="protein sequence ID" value="KAF0774179.1"/>
    <property type="molecule type" value="Genomic_DNA"/>
</dbReference>
<evidence type="ECO:0000313" key="1">
    <source>
        <dbReference type="EMBL" id="KAF0774179.1"/>
    </source>
</evidence>
<keyword evidence="2" id="KW-1185">Reference proteome</keyword>